<keyword evidence="2" id="KW-0812">Transmembrane</keyword>
<evidence type="ECO:0000313" key="4">
    <source>
        <dbReference type="Proteomes" id="UP000319817"/>
    </source>
</evidence>
<keyword evidence="2" id="KW-0472">Membrane</keyword>
<organism evidence="3 4">
    <name type="scientific">Stieleria marina</name>
    <dbReference type="NCBI Taxonomy" id="1930275"/>
    <lineage>
        <taxon>Bacteria</taxon>
        <taxon>Pseudomonadati</taxon>
        <taxon>Planctomycetota</taxon>
        <taxon>Planctomycetia</taxon>
        <taxon>Pirellulales</taxon>
        <taxon>Pirellulaceae</taxon>
        <taxon>Stieleria</taxon>
    </lineage>
</organism>
<protein>
    <recommendedName>
        <fullName evidence="5">Transmembrane protein</fullName>
    </recommendedName>
</protein>
<dbReference type="AlphaFoldDB" id="A0A517NV54"/>
<sequence length="138" mass="14825">MTHYPTEQPPPTTMTANPYSPPGTSSELSPEVRRMSVATKVLARQSSEGGLTALMMAVLCAIVGTVHLVSCFVCCVYICLSSSPKLETGLIKCGAICLLATLLASGATRYWWLENVRWGFRLSVVLFLVSALVVSAIQ</sequence>
<keyword evidence="2" id="KW-1133">Transmembrane helix</keyword>
<dbReference type="EMBL" id="CP036526">
    <property type="protein sequence ID" value="QDT11005.1"/>
    <property type="molecule type" value="Genomic_DNA"/>
</dbReference>
<evidence type="ECO:0000256" key="2">
    <source>
        <dbReference type="SAM" id="Phobius"/>
    </source>
</evidence>
<proteinExistence type="predicted"/>
<evidence type="ECO:0008006" key="5">
    <source>
        <dbReference type="Google" id="ProtNLM"/>
    </source>
</evidence>
<gene>
    <name evidence="3" type="ORF">K239x_29980</name>
</gene>
<feature type="region of interest" description="Disordered" evidence="1">
    <location>
        <begin position="1"/>
        <end position="31"/>
    </location>
</feature>
<evidence type="ECO:0000313" key="3">
    <source>
        <dbReference type="EMBL" id="QDT11005.1"/>
    </source>
</evidence>
<accession>A0A517NV54</accession>
<evidence type="ECO:0000256" key="1">
    <source>
        <dbReference type="SAM" id="MobiDB-lite"/>
    </source>
</evidence>
<keyword evidence="4" id="KW-1185">Reference proteome</keyword>
<feature type="transmembrane region" description="Helical" evidence="2">
    <location>
        <begin position="118"/>
        <end position="137"/>
    </location>
</feature>
<feature type="transmembrane region" description="Helical" evidence="2">
    <location>
        <begin position="90"/>
        <end position="112"/>
    </location>
</feature>
<feature type="compositionally biased region" description="Polar residues" evidence="1">
    <location>
        <begin position="13"/>
        <end position="28"/>
    </location>
</feature>
<feature type="transmembrane region" description="Helical" evidence="2">
    <location>
        <begin position="53"/>
        <end position="78"/>
    </location>
</feature>
<dbReference type="Proteomes" id="UP000319817">
    <property type="component" value="Chromosome"/>
</dbReference>
<name>A0A517NV54_9BACT</name>
<reference evidence="3 4" key="1">
    <citation type="submission" date="2019-02" db="EMBL/GenBank/DDBJ databases">
        <title>Deep-cultivation of Planctomycetes and their phenomic and genomic characterization uncovers novel biology.</title>
        <authorList>
            <person name="Wiegand S."/>
            <person name="Jogler M."/>
            <person name="Boedeker C."/>
            <person name="Pinto D."/>
            <person name="Vollmers J."/>
            <person name="Rivas-Marin E."/>
            <person name="Kohn T."/>
            <person name="Peeters S.H."/>
            <person name="Heuer A."/>
            <person name="Rast P."/>
            <person name="Oberbeckmann S."/>
            <person name="Bunk B."/>
            <person name="Jeske O."/>
            <person name="Meyerdierks A."/>
            <person name="Storesund J.E."/>
            <person name="Kallscheuer N."/>
            <person name="Luecker S."/>
            <person name="Lage O.M."/>
            <person name="Pohl T."/>
            <person name="Merkel B.J."/>
            <person name="Hornburger P."/>
            <person name="Mueller R.-W."/>
            <person name="Bruemmer F."/>
            <person name="Labrenz M."/>
            <person name="Spormann A.M."/>
            <person name="Op den Camp H."/>
            <person name="Overmann J."/>
            <person name="Amann R."/>
            <person name="Jetten M.S.M."/>
            <person name="Mascher T."/>
            <person name="Medema M.H."/>
            <person name="Devos D.P."/>
            <person name="Kaster A.-K."/>
            <person name="Ovreas L."/>
            <person name="Rohde M."/>
            <person name="Galperin M.Y."/>
            <person name="Jogler C."/>
        </authorList>
    </citation>
    <scope>NUCLEOTIDE SEQUENCE [LARGE SCALE GENOMIC DNA]</scope>
    <source>
        <strain evidence="3 4">K23_9</strain>
    </source>
</reference>